<dbReference type="Proteomes" id="UP000192536">
    <property type="component" value="Unassembled WGS sequence"/>
</dbReference>
<accession>A0A1X0WHM4</accession>
<protein>
    <submittedName>
        <fullName evidence="4">GNAT family N-acetyltransferase</fullName>
    </submittedName>
</protein>
<dbReference type="RefSeq" id="WP_017490583.1">
    <property type="nucleotide sequence ID" value="NZ_CAUQAZ010000039.1"/>
</dbReference>
<dbReference type="InterPro" id="IPR051016">
    <property type="entry name" value="Diverse_Substrate_AcTransf"/>
</dbReference>
<proteinExistence type="predicted"/>
<dbReference type="EMBL" id="MRWE01000008">
    <property type="protein sequence ID" value="ORJ26269.1"/>
    <property type="molecule type" value="Genomic_DNA"/>
</dbReference>
<dbReference type="GO" id="GO:0008080">
    <property type="term" value="F:N-acetyltransferase activity"/>
    <property type="evidence" value="ECO:0007669"/>
    <property type="project" value="UniProtKB-ARBA"/>
</dbReference>
<evidence type="ECO:0000256" key="1">
    <source>
        <dbReference type="ARBA" id="ARBA00022679"/>
    </source>
</evidence>
<dbReference type="PANTHER" id="PTHR10545">
    <property type="entry name" value="DIAMINE N-ACETYLTRANSFERASE"/>
    <property type="match status" value="1"/>
</dbReference>
<keyword evidence="1 4" id="KW-0808">Transferase</keyword>
<evidence type="ECO:0000256" key="2">
    <source>
        <dbReference type="ARBA" id="ARBA00023315"/>
    </source>
</evidence>
<dbReference type="AlphaFoldDB" id="A0A1X0WHM4"/>
<organism evidence="4 5">
    <name type="scientific">Rouxiella badensis</name>
    <dbReference type="NCBI Taxonomy" id="1646377"/>
    <lineage>
        <taxon>Bacteria</taxon>
        <taxon>Pseudomonadati</taxon>
        <taxon>Pseudomonadota</taxon>
        <taxon>Gammaproteobacteria</taxon>
        <taxon>Enterobacterales</taxon>
        <taxon>Yersiniaceae</taxon>
        <taxon>Rouxiella</taxon>
    </lineage>
</organism>
<reference evidence="4 5" key="1">
    <citation type="journal article" date="2017" name="Int. J. Syst. Evol. Microbiol.">
        <title>Rouxiella badensis sp. nov. and Rouxiella silvae sp. nov. isolated from peat bog soil in Germany and emendation of the genus description.</title>
        <authorList>
            <person name="Le Fleche-Mateos A."/>
            <person name="Kugler J.H."/>
            <person name="Hansen S.H."/>
            <person name="Syldatk C."/>
            <person name="Hausmann R."/>
            <person name="Lomprez F."/>
            <person name="Vandenbogaert M."/>
            <person name="Manuguerra J.C."/>
            <person name="Grimont P.A."/>
        </authorList>
    </citation>
    <scope>NUCLEOTIDE SEQUENCE [LARGE SCALE GENOMIC DNA]</scope>
    <source>
        <strain evidence="4 5">DSM 100043</strain>
    </source>
</reference>
<feature type="domain" description="N-acetyltransferase" evidence="3">
    <location>
        <begin position="3"/>
        <end position="161"/>
    </location>
</feature>
<dbReference type="Pfam" id="PF00583">
    <property type="entry name" value="Acetyltransf_1"/>
    <property type="match status" value="1"/>
</dbReference>
<name>A0A1X0WHM4_9GAMM</name>
<dbReference type="PANTHER" id="PTHR10545:SF29">
    <property type="entry name" value="GH14572P-RELATED"/>
    <property type="match status" value="1"/>
</dbReference>
<dbReference type="PROSITE" id="PS51186">
    <property type="entry name" value="GNAT"/>
    <property type="match status" value="1"/>
</dbReference>
<dbReference type="InterPro" id="IPR000182">
    <property type="entry name" value="GNAT_dom"/>
</dbReference>
<dbReference type="Gene3D" id="3.40.630.30">
    <property type="match status" value="1"/>
</dbReference>
<gene>
    <name evidence="4" type="ORF">BS640_06770</name>
</gene>
<evidence type="ECO:0000259" key="3">
    <source>
        <dbReference type="PROSITE" id="PS51186"/>
    </source>
</evidence>
<dbReference type="InterPro" id="IPR016181">
    <property type="entry name" value="Acyl_CoA_acyltransferase"/>
</dbReference>
<sequence length="161" mass="18267">MSLSIAVCEKSDWKSMVGIFTEMEEHYFGAGIIEPSKMETYLESRVFAPDSGVIVIRVKQDEAIIGFACVNILYPSPRYSGQMYIKELYISAAQRGQGVGRRLMQYIARLAVERECLRLDWMSEKSNAGSARFYRSLGGETLDGMFHFRLFGESLHNLADK</sequence>
<evidence type="ECO:0000313" key="5">
    <source>
        <dbReference type="Proteomes" id="UP000192536"/>
    </source>
</evidence>
<dbReference type="CDD" id="cd04301">
    <property type="entry name" value="NAT_SF"/>
    <property type="match status" value="1"/>
</dbReference>
<keyword evidence="2" id="KW-0012">Acyltransferase</keyword>
<comment type="caution">
    <text evidence="4">The sequence shown here is derived from an EMBL/GenBank/DDBJ whole genome shotgun (WGS) entry which is preliminary data.</text>
</comment>
<keyword evidence="5" id="KW-1185">Reference proteome</keyword>
<dbReference type="SUPFAM" id="SSF55729">
    <property type="entry name" value="Acyl-CoA N-acyltransferases (Nat)"/>
    <property type="match status" value="1"/>
</dbReference>
<evidence type="ECO:0000313" key="4">
    <source>
        <dbReference type="EMBL" id="ORJ26269.1"/>
    </source>
</evidence>
<dbReference type="STRING" id="1646377.BS640_06770"/>